<proteinExistence type="predicted"/>
<organism evidence="3 4">
    <name type="scientific">Gossypium stocksii</name>
    <dbReference type="NCBI Taxonomy" id="47602"/>
    <lineage>
        <taxon>Eukaryota</taxon>
        <taxon>Viridiplantae</taxon>
        <taxon>Streptophyta</taxon>
        <taxon>Embryophyta</taxon>
        <taxon>Tracheophyta</taxon>
        <taxon>Spermatophyta</taxon>
        <taxon>Magnoliopsida</taxon>
        <taxon>eudicotyledons</taxon>
        <taxon>Gunneridae</taxon>
        <taxon>Pentapetalae</taxon>
        <taxon>rosids</taxon>
        <taxon>malvids</taxon>
        <taxon>Malvales</taxon>
        <taxon>Malvaceae</taxon>
        <taxon>Malvoideae</taxon>
        <taxon>Gossypium</taxon>
    </lineage>
</organism>
<dbReference type="OrthoDB" id="442921at2759"/>
<evidence type="ECO:0000256" key="1">
    <source>
        <dbReference type="SAM" id="MobiDB-lite"/>
    </source>
</evidence>
<dbReference type="PANTHER" id="PTHR47813:SF2">
    <property type="entry name" value="UBIQUITIN-LIKE SUPERFAMILY PROTEIN"/>
    <property type="match status" value="1"/>
</dbReference>
<comment type="caution">
    <text evidence="3">The sequence shown here is derived from an EMBL/GenBank/DDBJ whole genome shotgun (WGS) entry which is preliminary data.</text>
</comment>
<dbReference type="Pfam" id="PF11976">
    <property type="entry name" value="Rad60-SLD"/>
    <property type="match status" value="1"/>
</dbReference>
<name>A0A9D3U5G1_9ROSI</name>
<dbReference type="AlphaFoldDB" id="A0A9D3U5G1"/>
<gene>
    <name evidence="3" type="ORF">J1N35_046145</name>
</gene>
<dbReference type="InterPro" id="IPR029071">
    <property type="entry name" value="Ubiquitin-like_domsf"/>
</dbReference>
<dbReference type="EMBL" id="JAIQCV010000066">
    <property type="protein sequence ID" value="KAH1030226.1"/>
    <property type="molecule type" value="Genomic_DNA"/>
</dbReference>
<evidence type="ECO:0000259" key="2">
    <source>
        <dbReference type="Pfam" id="PF11976"/>
    </source>
</evidence>
<accession>A0A9D3U5G1</accession>
<evidence type="ECO:0000313" key="3">
    <source>
        <dbReference type="EMBL" id="KAH1030226.1"/>
    </source>
</evidence>
<reference evidence="3 4" key="1">
    <citation type="journal article" date="2021" name="Plant Biotechnol. J.">
        <title>Multi-omics assisted identification of the key and species-specific regulatory components of drought-tolerant mechanisms in Gossypium stocksii.</title>
        <authorList>
            <person name="Yu D."/>
            <person name="Ke L."/>
            <person name="Zhang D."/>
            <person name="Wu Y."/>
            <person name="Sun Y."/>
            <person name="Mei J."/>
            <person name="Sun J."/>
            <person name="Sun Y."/>
        </authorList>
    </citation>
    <scope>NUCLEOTIDE SEQUENCE [LARGE SCALE GENOMIC DNA]</scope>
    <source>
        <strain evidence="4">cv. E1</strain>
        <tissue evidence="3">Leaf</tissue>
    </source>
</reference>
<feature type="region of interest" description="Disordered" evidence="1">
    <location>
        <begin position="181"/>
        <end position="204"/>
    </location>
</feature>
<dbReference type="PANTHER" id="PTHR47813">
    <property type="entry name" value="UBIQUITIN-LIKE SUPERFAMILY PROTEIN"/>
    <property type="match status" value="1"/>
</dbReference>
<evidence type="ECO:0000313" key="4">
    <source>
        <dbReference type="Proteomes" id="UP000828251"/>
    </source>
</evidence>
<keyword evidence="4" id="KW-1185">Reference proteome</keyword>
<dbReference type="Proteomes" id="UP000828251">
    <property type="component" value="Unassembled WGS sequence"/>
</dbReference>
<dbReference type="CDD" id="cd01763">
    <property type="entry name" value="Ubl_SUMO_like"/>
    <property type="match status" value="1"/>
</dbReference>
<protein>
    <recommendedName>
        <fullName evidence="2">Rad60/SUMO-like domain-containing protein</fullName>
    </recommendedName>
</protein>
<dbReference type="SUPFAM" id="SSF54236">
    <property type="entry name" value="Ubiquitin-like"/>
    <property type="match status" value="1"/>
</dbReference>
<feature type="domain" description="Rad60/SUMO-like" evidence="2">
    <location>
        <begin position="214"/>
        <end position="281"/>
    </location>
</feature>
<sequence>MNLELCLCLSLPFDFYFVGSFLCRFFVAIFVTPASSETDFRESFRFGERQMRCHFGSQVWKIVINCVDSTTDDLEPLFDYRRVQPLNIVCLDDDCSDTSPVPSPKRRKFANPDVAEVDLDKDVEVIKVVNVEEEDWLAPPPVVSTKAYSKIGEDSTIKELRRRKQELLLFAQSAKSMLQEVEESAKQELSGSSKPSLDAVAEQPKNPAPGMAKIVISIQNKDEIKQCRIYMDDKFEKLFSLYANKAKVDLQSLVFSFDGNKINLAATPASLGMEDDDIIEVHEKKS</sequence>
<dbReference type="InterPro" id="IPR022617">
    <property type="entry name" value="Rad60/SUMO-like_dom"/>
</dbReference>
<dbReference type="Gene3D" id="3.10.20.90">
    <property type="entry name" value="Phosphatidylinositol 3-kinase Catalytic Subunit, Chain A, domain 1"/>
    <property type="match status" value="1"/>
</dbReference>